<dbReference type="FunFam" id="2.60.40.1120:FF:000003">
    <property type="entry name" value="Outer membrane protein Omp121"/>
    <property type="match status" value="1"/>
</dbReference>
<comment type="subcellular location">
    <subcellularLocation>
        <location evidence="1 7">Cell outer membrane</location>
        <topology evidence="1 7">Multi-pass membrane protein</topology>
    </subcellularLocation>
</comment>
<dbReference type="Pfam" id="PF13715">
    <property type="entry name" value="CarbopepD_reg_2"/>
    <property type="match status" value="1"/>
</dbReference>
<protein>
    <submittedName>
        <fullName evidence="10">SusC/RagA family TonB-linked outer membrane protein</fullName>
    </submittedName>
</protein>
<keyword evidence="3 7" id="KW-1134">Transmembrane beta strand</keyword>
<evidence type="ECO:0000256" key="7">
    <source>
        <dbReference type="PROSITE-ProRule" id="PRU01360"/>
    </source>
</evidence>
<keyword evidence="8" id="KW-0732">Signal</keyword>
<evidence type="ECO:0000256" key="3">
    <source>
        <dbReference type="ARBA" id="ARBA00022452"/>
    </source>
</evidence>
<accession>A0A923PLF9</accession>
<dbReference type="NCBIfam" id="TIGR04056">
    <property type="entry name" value="OMP_RagA_SusC"/>
    <property type="match status" value="1"/>
</dbReference>
<comment type="caution">
    <text evidence="10">The sequence shown here is derived from an EMBL/GenBank/DDBJ whole genome shotgun (WGS) entry which is preliminary data.</text>
</comment>
<dbReference type="InterPro" id="IPR008969">
    <property type="entry name" value="CarboxyPept-like_regulatory"/>
</dbReference>
<evidence type="ECO:0000259" key="9">
    <source>
        <dbReference type="Pfam" id="PF07715"/>
    </source>
</evidence>
<dbReference type="EMBL" id="JACSIT010000139">
    <property type="protein sequence ID" value="MBC6995579.1"/>
    <property type="molecule type" value="Genomic_DNA"/>
</dbReference>
<evidence type="ECO:0000313" key="11">
    <source>
        <dbReference type="Proteomes" id="UP000650081"/>
    </source>
</evidence>
<dbReference type="Proteomes" id="UP000650081">
    <property type="component" value="Unassembled WGS sequence"/>
</dbReference>
<keyword evidence="4 7" id="KW-0812">Transmembrane</keyword>
<keyword evidence="2 7" id="KW-0813">Transport</keyword>
<organism evidence="10 11">
    <name type="scientific">Neolewinella lacunae</name>
    <dbReference type="NCBI Taxonomy" id="1517758"/>
    <lineage>
        <taxon>Bacteria</taxon>
        <taxon>Pseudomonadati</taxon>
        <taxon>Bacteroidota</taxon>
        <taxon>Saprospiria</taxon>
        <taxon>Saprospirales</taxon>
        <taxon>Lewinellaceae</taxon>
        <taxon>Neolewinella</taxon>
    </lineage>
</organism>
<keyword evidence="5 7" id="KW-0472">Membrane</keyword>
<dbReference type="Pfam" id="PF07715">
    <property type="entry name" value="Plug"/>
    <property type="match status" value="1"/>
</dbReference>
<dbReference type="SUPFAM" id="SSF49464">
    <property type="entry name" value="Carboxypeptidase regulatory domain-like"/>
    <property type="match status" value="1"/>
</dbReference>
<dbReference type="InterPro" id="IPR037066">
    <property type="entry name" value="Plug_dom_sf"/>
</dbReference>
<dbReference type="InterPro" id="IPR023996">
    <property type="entry name" value="TonB-dep_OMP_SusC/RagA"/>
</dbReference>
<keyword evidence="11" id="KW-1185">Reference proteome</keyword>
<feature type="signal peptide" evidence="8">
    <location>
        <begin position="1"/>
        <end position="18"/>
    </location>
</feature>
<evidence type="ECO:0000256" key="2">
    <source>
        <dbReference type="ARBA" id="ARBA00022448"/>
    </source>
</evidence>
<sequence length="992" mass="106100">MRGCLFALFVAFTGVLTAQTTVNGTVTDADSGDPLIGASVLVTGTTTGTVTDFDGKFSINLPANAESLTISYTGYSTQVVDINGQTTFTVSLSSGELLDEVVVVGYGSVKKSDITGAVVALTEEDFNAGVITSPEELIQGRAAGVQITQTSGEPGAGVNFRIRGTSSVRGNNNPLFVVDGVPLSGENTSADGSISGLGNTTARNPLNFLNPNDIASIDVLKDASATAIYGSRGANGVVIITTKSGAGERGSLSYNFSVGFAAISRRYDLLNADEFLDAYTDFNGAAAAAVLDGGTETDWQDEIFRTGITTNHNLSFGGGNTDGNYRFSVSYMDQEGIVEESGLQRLSARFNGTKKFINDRLTLGTQVTVSDIHDDNVPITTNSGFEGDLLGNILKANPTQPVFRPDGTLNQLSNTEPNPVALLNLYEGFTNTLRMLGNVSADLKIAEGLNFKTVVGLDRSFSSRVDAQSRDLLAGTGVFGIGRLNLNDIQVENDLWENYFTYTRKVGSVDFTGLVGYSYQRFERAGKGAAYADFRTSDLDIMINNLASANQSLGNAGAVGTNSFRTVDELQSYYTRVNFGISDKYLLTATVRADGSTRFGGGNRYGVFPSAAFKWRMIDEGFVPDAFSDLGLRVGYGITGNQELPHNLYQTRQRYSDFNFNNGVDNIDGGNLSTIAFANPDLKWESTAQINAGIDFGFANNRISGSFDYYRKNTNDLLIQITSAQPAVTPFVWDNLDADIINEGVELALNLVAVDKENFGWDISFNAGYNNNVVKNFSGLINTGQINGQGLTGAFAQRIAEGQPLYAYFLREFGGYDAEGVSIYPNGDFQEFVGASPLPTLTGGLTNIFRLGNLDLNIFFSGQFGHSIYSNTANAFFTAGSLANGRNVTRDVVGNGEGPLNAPDVSTRFLEKGDFVRLQNVSLGYTVPVSGNVFSNLRFTVSGQNLFVITGYSGQDPEVSISKPINGVPSIGIDYTAYPRARTVTIGVNASF</sequence>
<reference evidence="10" key="1">
    <citation type="submission" date="2020-08" db="EMBL/GenBank/DDBJ databases">
        <title>Lewinella bacteria from marine environments.</title>
        <authorList>
            <person name="Zhong Y."/>
        </authorList>
    </citation>
    <scope>NUCLEOTIDE SEQUENCE</scope>
    <source>
        <strain evidence="10">KCTC 42187</strain>
    </source>
</reference>
<dbReference type="SUPFAM" id="SSF56935">
    <property type="entry name" value="Porins"/>
    <property type="match status" value="1"/>
</dbReference>
<dbReference type="InterPro" id="IPR036942">
    <property type="entry name" value="Beta-barrel_TonB_sf"/>
</dbReference>
<name>A0A923PLF9_9BACT</name>
<feature type="chain" id="PRO_5037010948" evidence="8">
    <location>
        <begin position="19"/>
        <end position="992"/>
    </location>
</feature>
<evidence type="ECO:0000256" key="8">
    <source>
        <dbReference type="SAM" id="SignalP"/>
    </source>
</evidence>
<keyword evidence="6 7" id="KW-0998">Cell outer membrane</keyword>
<dbReference type="GO" id="GO:0009279">
    <property type="term" value="C:cell outer membrane"/>
    <property type="evidence" value="ECO:0007669"/>
    <property type="project" value="UniProtKB-SubCell"/>
</dbReference>
<dbReference type="AlphaFoldDB" id="A0A923PLF9"/>
<dbReference type="Gene3D" id="2.60.40.1120">
    <property type="entry name" value="Carboxypeptidase-like, regulatory domain"/>
    <property type="match status" value="1"/>
</dbReference>
<evidence type="ECO:0000256" key="4">
    <source>
        <dbReference type="ARBA" id="ARBA00022692"/>
    </source>
</evidence>
<evidence type="ECO:0000256" key="1">
    <source>
        <dbReference type="ARBA" id="ARBA00004571"/>
    </source>
</evidence>
<comment type="similarity">
    <text evidence="7">Belongs to the TonB-dependent receptor family.</text>
</comment>
<proteinExistence type="inferred from homology"/>
<dbReference type="InterPro" id="IPR039426">
    <property type="entry name" value="TonB-dep_rcpt-like"/>
</dbReference>
<dbReference type="PROSITE" id="PS52016">
    <property type="entry name" value="TONB_DEPENDENT_REC_3"/>
    <property type="match status" value="1"/>
</dbReference>
<dbReference type="FunFam" id="2.170.130.10:FF:000008">
    <property type="entry name" value="SusC/RagA family TonB-linked outer membrane protein"/>
    <property type="match status" value="1"/>
</dbReference>
<evidence type="ECO:0000313" key="10">
    <source>
        <dbReference type="EMBL" id="MBC6995579.1"/>
    </source>
</evidence>
<evidence type="ECO:0000256" key="6">
    <source>
        <dbReference type="ARBA" id="ARBA00023237"/>
    </source>
</evidence>
<dbReference type="Gene3D" id="2.40.170.20">
    <property type="entry name" value="TonB-dependent receptor, beta-barrel domain"/>
    <property type="match status" value="1"/>
</dbReference>
<dbReference type="NCBIfam" id="TIGR04057">
    <property type="entry name" value="SusC_RagA_signa"/>
    <property type="match status" value="1"/>
</dbReference>
<gene>
    <name evidence="10" type="ORF">H9S92_15535</name>
</gene>
<dbReference type="InterPro" id="IPR012910">
    <property type="entry name" value="Plug_dom"/>
</dbReference>
<dbReference type="InterPro" id="IPR023997">
    <property type="entry name" value="TonB-dep_OMP_SusC/RagA_CS"/>
</dbReference>
<evidence type="ECO:0000256" key="5">
    <source>
        <dbReference type="ARBA" id="ARBA00023136"/>
    </source>
</evidence>
<feature type="domain" description="TonB-dependent receptor plug" evidence="9">
    <location>
        <begin position="111"/>
        <end position="237"/>
    </location>
</feature>
<dbReference type="Gene3D" id="2.170.130.10">
    <property type="entry name" value="TonB-dependent receptor, plug domain"/>
    <property type="match status" value="1"/>
</dbReference>